<dbReference type="Pfam" id="PF21155">
    <property type="entry name" value="VpsT-like_REC"/>
    <property type="match status" value="1"/>
</dbReference>
<evidence type="ECO:0000313" key="6">
    <source>
        <dbReference type="Proteomes" id="UP000535589"/>
    </source>
</evidence>
<dbReference type="Pfam" id="PF00196">
    <property type="entry name" value="GerE"/>
    <property type="match status" value="1"/>
</dbReference>
<keyword evidence="6" id="KW-1185">Reference proteome</keyword>
<dbReference type="InterPro" id="IPR049151">
    <property type="entry name" value="CsgD-like_REC"/>
</dbReference>
<dbReference type="GO" id="GO:0006355">
    <property type="term" value="P:regulation of DNA-templated transcription"/>
    <property type="evidence" value="ECO:0007669"/>
    <property type="project" value="InterPro"/>
</dbReference>
<organism evidence="5 6">
    <name type="scientific">Vibrio agarilyticus</name>
    <dbReference type="NCBI Taxonomy" id="2726741"/>
    <lineage>
        <taxon>Bacteria</taxon>
        <taxon>Pseudomonadati</taxon>
        <taxon>Pseudomonadota</taxon>
        <taxon>Gammaproteobacteria</taxon>
        <taxon>Vibrionales</taxon>
        <taxon>Vibrionaceae</taxon>
        <taxon>Vibrio</taxon>
    </lineage>
</organism>
<accession>A0A7X8TNC9</accession>
<name>A0A7X8TNC9_9VIBR</name>
<dbReference type="GO" id="GO:0003677">
    <property type="term" value="F:DNA binding"/>
    <property type="evidence" value="ECO:0007669"/>
    <property type="project" value="UniProtKB-KW"/>
</dbReference>
<comment type="caution">
    <text evidence="5">The sequence shown here is derived from an EMBL/GenBank/DDBJ whole genome shotgun (WGS) entry which is preliminary data.</text>
</comment>
<proteinExistence type="predicted"/>
<gene>
    <name evidence="5" type="ORF">HGP28_02430</name>
</gene>
<dbReference type="PANTHER" id="PTHR44688">
    <property type="entry name" value="DNA-BINDING TRANSCRIPTIONAL ACTIVATOR DEVR_DOSR"/>
    <property type="match status" value="1"/>
</dbReference>
<dbReference type="InterPro" id="IPR016032">
    <property type="entry name" value="Sig_transdc_resp-reg_C-effctor"/>
</dbReference>
<dbReference type="SUPFAM" id="SSF46894">
    <property type="entry name" value="C-terminal effector domain of the bipartite response regulators"/>
    <property type="match status" value="1"/>
</dbReference>
<keyword evidence="3" id="KW-0804">Transcription</keyword>
<dbReference type="RefSeq" id="WP_168834853.1">
    <property type="nucleotide sequence ID" value="NZ_JABAIK010000002.1"/>
</dbReference>
<evidence type="ECO:0000256" key="2">
    <source>
        <dbReference type="ARBA" id="ARBA00023125"/>
    </source>
</evidence>
<dbReference type="EMBL" id="JABAIK010000002">
    <property type="protein sequence ID" value="NLS11745.1"/>
    <property type="molecule type" value="Genomic_DNA"/>
</dbReference>
<protein>
    <submittedName>
        <fullName evidence="5">Helix-turn-helix transcriptional regulator</fullName>
    </submittedName>
</protein>
<keyword evidence="2" id="KW-0238">DNA-binding</keyword>
<dbReference type="CDD" id="cd06170">
    <property type="entry name" value="LuxR_C_like"/>
    <property type="match status" value="1"/>
</dbReference>
<dbReference type="SMART" id="SM00421">
    <property type="entry name" value="HTH_LUXR"/>
    <property type="match status" value="1"/>
</dbReference>
<dbReference type="InterPro" id="IPR000792">
    <property type="entry name" value="Tscrpt_reg_LuxR_C"/>
</dbReference>
<dbReference type="PROSITE" id="PS00622">
    <property type="entry name" value="HTH_LUXR_1"/>
    <property type="match status" value="1"/>
</dbReference>
<dbReference type="PROSITE" id="PS50043">
    <property type="entry name" value="HTH_LUXR_2"/>
    <property type="match status" value="1"/>
</dbReference>
<dbReference type="Gene3D" id="1.10.10.10">
    <property type="entry name" value="Winged helix-like DNA-binding domain superfamily/Winged helix DNA-binding domain"/>
    <property type="match status" value="1"/>
</dbReference>
<dbReference type="AlphaFoldDB" id="A0A7X8TNC9"/>
<evidence type="ECO:0000256" key="1">
    <source>
        <dbReference type="ARBA" id="ARBA00023015"/>
    </source>
</evidence>
<feature type="domain" description="HTH luxR-type" evidence="4">
    <location>
        <begin position="145"/>
        <end position="210"/>
    </location>
</feature>
<evidence type="ECO:0000259" key="4">
    <source>
        <dbReference type="PROSITE" id="PS50043"/>
    </source>
</evidence>
<dbReference type="Proteomes" id="UP000535589">
    <property type="component" value="Unassembled WGS sequence"/>
</dbReference>
<dbReference type="FunFam" id="1.10.10.10:FF:000153">
    <property type="entry name" value="LuxR family transcriptional regulator"/>
    <property type="match status" value="1"/>
</dbReference>
<dbReference type="InterPro" id="IPR036388">
    <property type="entry name" value="WH-like_DNA-bd_sf"/>
</dbReference>
<evidence type="ECO:0000256" key="3">
    <source>
        <dbReference type="ARBA" id="ARBA00023163"/>
    </source>
</evidence>
<reference evidence="5 6" key="1">
    <citation type="submission" date="2020-04" db="EMBL/GenBank/DDBJ databases">
        <title>Vibrio sp. SM6, a novel species isolated from seawater.</title>
        <authorList>
            <person name="Wang X."/>
        </authorList>
    </citation>
    <scope>NUCLEOTIDE SEQUENCE [LARGE SCALE GENOMIC DNA]</scope>
    <source>
        <strain evidence="5 6">SM6</strain>
    </source>
</reference>
<dbReference type="PRINTS" id="PR00038">
    <property type="entry name" value="HTHLUXR"/>
</dbReference>
<evidence type="ECO:0000313" key="5">
    <source>
        <dbReference type="EMBL" id="NLS11745.1"/>
    </source>
</evidence>
<dbReference type="Gene3D" id="3.40.50.2300">
    <property type="match status" value="1"/>
</dbReference>
<sequence length="211" mass="24011">MKLNKIVLLTQQSLQNENLKNMLVELTGLPIELRDVKCSLLDEGLDDVSVLLIDFAVEMSEENAHYIMKNNALKSTILLNLNAELEPQELIKWPCVKGVFGAKDTVEQLSQGIRAVADGANWLPRHTLDQLINYYQEHGSERGDNILIDIDLTRREVQVLQFLKNGGSNMEIADSLFISEHTIKSHLYNIFRKIDVKNRTQATAWARKNLV</sequence>
<keyword evidence="1" id="KW-0805">Transcription regulation</keyword>
<dbReference type="PANTHER" id="PTHR44688:SF16">
    <property type="entry name" value="DNA-BINDING TRANSCRIPTIONAL ACTIVATOR DEVR_DOSR"/>
    <property type="match status" value="1"/>
</dbReference>